<gene>
    <name evidence="1" type="ORF">S01H1_54763</name>
</gene>
<accession>X0X491</accession>
<evidence type="ECO:0000313" key="1">
    <source>
        <dbReference type="EMBL" id="GAG19821.1"/>
    </source>
</evidence>
<organism evidence="1">
    <name type="scientific">marine sediment metagenome</name>
    <dbReference type="NCBI Taxonomy" id="412755"/>
    <lineage>
        <taxon>unclassified sequences</taxon>
        <taxon>metagenomes</taxon>
        <taxon>ecological metagenomes</taxon>
    </lineage>
</organism>
<feature type="non-terminal residue" evidence="1">
    <location>
        <position position="1"/>
    </location>
</feature>
<proteinExistence type="predicted"/>
<protein>
    <submittedName>
        <fullName evidence="1">Uncharacterized protein</fullName>
    </submittedName>
</protein>
<name>X0X491_9ZZZZ</name>
<comment type="caution">
    <text evidence="1">The sequence shown here is derived from an EMBL/GenBank/DDBJ whole genome shotgun (WGS) entry which is preliminary data.</text>
</comment>
<dbReference type="EMBL" id="BARS01035550">
    <property type="protein sequence ID" value="GAG19821.1"/>
    <property type="molecule type" value="Genomic_DNA"/>
</dbReference>
<sequence length="40" mass="4350">AVADTHYDPNKGLVSGDGKVIIPKERYDKMLNLDGVAVSY</sequence>
<reference evidence="1" key="1">
    <citation type="journal article" date="2014" name="Front. Microbiol.">
        <title>High frequency of phylogenetically diverse reductive dehalogenase-homologous genes in deep subseafloor sedimentary metagenomes.</title>
        <authorList>
            <person name="Kawai M."/>
            <person name="Futagami T."/>
            <person name="Toyoda A."/>
            <person name="Takaki Y."/>
            <person name="Nishi S."/>
            <person name="Hori S."/>
            <person name="Arai W."/>
            <person name="Tsubouchi T."/>
            <person name="Morono Y."/>
            <person name="Uchiyama I."/>
            <person name="Ito T."/>
            <person name="Fujiyama A."/>
            <person name="Inagaki F."/>
            <person name="Takami H."/>
        </authorList>
    </citation>
    <scope>NUCLEOTIDE SEQUENCE</scope>
    <source>
        <strain evidence="1">Expedition CK06-06</strain>
    </source>
</reference>
<dbReference type="AlphaFoldDB" id="X0X491"/>